<proteinExistence type="predicted"/>
<gene>
    <name evidence="2" type="ORF">GCM10007913_05670</name>
</gene>
<reference evidence="2" key="1">
    <citation type="journal article" date="2014" name="Int. J. Syst. Evol. Microbiol.">
        <title>Complete genome of a new Firmicutes species belonging to the dominant human colonic microbiota ('Ruminococcus bicirculans') reveals two chromosomes and a selective capacity to utilize plant glucans.</title>
        <authorList>
            <consortium name="NISC Comparative Sequencing Program"/>
            <person name="Wegmann U."/>
            <person name="Louis P."/>
            <person name="Goesmann A."/>
            <person name="Henrissat B."/>
            <person name="Duncan S.H."/>
            <person name="Flint H.J."/>
        </authorList>
    </citation>
    <scope>NUCLEOTIDE SEQUENCE</scope>
    <source>
        <strain evidence="2">NBRC 103855</strain>
    </source>
</reference>
<reference evidence="2" key="2">
    <citation type="submission" date="2023-01" db="EMBL/GenBank/DDBJ databases">
        <title>Draft genome sequence of Devosia yakushimensis strain NBRC 103855.</title>
        <authorList>
            <person name="Sun Q."/>
            <person name="Mori K."/>
        </authorList>
    </citation>
    <scope>NUCLEOTIDE SEQUENCE</scope>
    <source>
        <strain evidence="2">NBRC 103855</strain>
    </source>
</reference>
<dbReference type="EMBL" id="BSNG01000001">
    <property type="protein sequence ID" value="GLQ08635.1"/>
    <property type="molecule type" value="Genomic_DNA"/>
</dbReference>
<keyword evidence="1" id="KW-0472">Membrane</keyword>
<keyword evidence="1" id="KW-0812">Transmembrane</keyword>
<dbReference type="Proteomes" id="UP001161406">
    <property type="component" value="Unassembled WGS sequence"/>
</dbReference>
<keyword evidence="1" id="KW-1133">Transmembrane helix</keyword>
<name>A0ABQ5UBS4_9HYPH</name>
<evidence type="ECO:0000256" key="1">
    <source>
        <dbReference type="SAM" id="Phobius"/>
    </source>
</evidence>
<feature type="transmembrane region" description="Helical" evidence="1">
    <location>
        <begin position="24"/>
        <end position="44"/>
    </location>
</feature>
<evidence type="ECO:0000313" key="3">
    <source>
        <dbReference type="Proteomes" id="UP001161406"/>
    </source>
</evidence>
<evidence type="ECO:0000313" key="2">
    <source>
        <dbReference type="EMBL" id="GLQ08635.1"/>
    </source>
</evidence>
<sequence length="291" mass="32986">MSISKKVKDDPITLARDFGGAMSGFYFFPIEISIILGWIGILLLHDDKISAEDIGDVISLIEIITEKYGNNLVCMEDRQAPGILMFCLAARMRGWKEQADAVISLYFNDLWSSGGRVARDELEADERLKFVLNKPNPLANLDGILQNPSELLGIILFAGAISGLDDEWDGLLIQIDHANLNFFICDGFTNFSANRIETGKNITLRVGGEFWSLFDLRQFIHEQIDKWTGTNDTLSLSMNALSVYFGDRTNWSYVFGLLHDRKIIMESAWRRLTTTDVESEERIILFEKGER</sequence>
<comment type="caution">
    <text evidence="2">The sequence shown here is derived from an EMBL/GenBank/DDBJ whole genome shotgun (WGS) entry which is preliminary data.</text>
</comment>
<accession>A0ABQ5UBS4</accession>
<organism evidence="2 3">
    <name type="scientific">Devosia yakushimensis</name>
    <dbReference type="NCBI Taxonomy" id="470028"/>
    <lineage>
        <taxon>Bacteria</taxon>
        <taxon>Pseudomonadati</taxon>
        <taxon>Pseudomonadota</taxon>
        <taxon>Alphaproteobacteria</taxon>
        <taxon>Hyphomicrobiales</taxon>
        <taxon>Devosiaceae</taxon>
        <taxon>Devosia</taxon>
    </lineage>
</organism>
<keyword evidence="3" id="KW-1185">Reference proteome</keyword>
<protein>
    <submittedName>
        <fullName evidence="2">Uncharacterized protein</fullName>
    </submittedName>
</protein>